<organism evidence="4 5">
    <name type="scientific">Venturia inaequalis</name>
    <name type="common">Apple scab fungus</name>
    <dbReference type="NCBI Taxonomy" id="5025"/>
    <lineage>
        <taxon>Eukaryota</taxon>
        <taxon>Fungi</taxon>
        <taxon>Dikarya</taxon>
        <taxon>Ascomycota</taxon>
        <taxon>Pezizomycotina</taxon>
        <taxon>Dothideomycetes</taxon>
        <taxon>Pleosporomycetidae</taxon>
        <taxon>Venturiales</taxon>
        <taxon>Venturiaceae</taxon>
        <taxon>Venturia</taxon>
    </lineage>
</organism>
<gene>
    <name evidence="4" type="ORF">BLS_000342</name>
</gene>
<evidence type="ECO:0000313" key="4">
    <source>
        <dbReference type="EMBL" id="KAE9962421.1"/>
    </source>
</evidence>
<keyword evidence="1" id="KW-0808">Transferase</keyword>
<evidence type="ECO:0000313" key="5">
    <source>
        <dbReference type="Proteomes" id="UP000433883"/>
    </source>
</evidence>
<dbReference type="Pfam" id="PF00583">
    <property type="entry name" value="Acetyltransf_1"/>
    <property type="match status" value="1"/>
</dbReference>
<feature type="region of interest" description="Disordered" evidence="2">
    <location>
        <begin position="77"/>
        <end position="167"/>
    </location>
</feature>
<comment type="pathway">
    <text evidence="1">Nucleotide-sugar biosynthesis; UDP-N-acetyl-alpha-D-glucosamine biosynthesis; N-acetyl-alpha-D-glucosamine 1-phosphate from alpha-D-glucosamine 6-phosphate (route I): step 1/2.</text>
</comment>
<evidence type="ECO:0000256" key="2">
    <source>
        <dbReference type="SAM" id="MobiDB-lite"/>
    </source>
</evidence>
<reference evidence="4 5" key="1">
    <citation type="submission" date="2019-11" db="EMBL/GenBank/DDBJ databases">
        <title>Venturia inaequalis Genome Resource.</title>
        <authorList>
            <person name="Lichtner F.J."/>
        </authorList>
    </citation>
    <scope>NUCLEOTIDE SEQUENCE [LARGE SCALE GENOMIC DNA]</scope>
    <source>
        <strain evidence="4">Bline_iso_100314</strain>
    </source>
</reference>
<proteinExistence type="inferred from homology"/>
<dbReference type="AlphaFoldDB" id="A0A8H3U3F3"/>
<dbReference type="PANTHER" id="PTHR13355:SF11">
    <property type="entry name" value="GLUCOSAMINE 6-PHOSPHATE N-ACETYLTRANSFERASE"/>
    <property type="match status" value="1"/>
</dbReference>
<dbReference type="EC" id="2.3.1.4" evidence="1"/>
<dbReference type="PANTHER" id="PTHR13355">
    <property type="entry name" value="GLUCOSAMINE 6-PHOSPHATE N-ACETYLTRANSFERASE"/>
    <property type="match status" value="1"/>
</dbReference>
<feature type="domain" description="N-acetyltransferase" evidence="3">
    <location>
        <begin position="224"/>
        <end position="373"/>
    </location>
</feature>
<dbReference type="InterPro" id="IPR000182">
    <property type="entry name" value="GNAT_dom"/>
</dbReference>
<dbReference type="Proteomes" id="UP000433883">
    <property type="component" value="Unassembled WGS sequence"/>
</dbReference>
<comment type="catalytic activity">
    <reaction evidence="1">
        <text>D-glucosamine 6-phosphate + acetyl-CoA = N-acetyl-D-glucosamine 6-phosphate + CoA + H(+)</text>
        <dbReference type="Rhea" id="RHEA:10292"/>
        <dbReference type="ChEBI" id="CHEBI:15378"/>
        <dbReference type="ChEBI" id="CHEBI:57287"/>
        <dbReference type="ChEBI" id="CHEBI:57288"/>
        <dbReference type="ChEBI" id="CHEBI:57513"/>
        <dbReference type="ChEBI" id="CHEBI:58725"/>
        <dbReference type="EC" id="2.3.1.4"/>
    </reaction>
</comment>
<dbReference type="OrthoDB" id="10039976at2759"/>
<evidence type="ECO:0000256" key="1">
    <source>
        <dbReference type="RuleBase" id="RU365086"/>
    </source>
</evidence>
<dbReference type="EMBL" id="WNWQ01001054">
    <property type="protein sequence ID" value="KAE9962421.1"/>
    <property type="molecule type" value="Genomic_DNA"/>
</dbReference>
<accession>A0A8H3U3F3</accession>
<dbReference type="Gene3D" id="3.40.630.30">
    <property type="match status" value="1"/>
</dbReference>
<name>A0A8H3U3F3_VENIN</name>
<dbReference type="InterPro" id="IPR016181">
    <property type="entry name" value="Acyl_CoA_acyltransferase"/>
</dbReference>
<feature type="compositionally biased region" description="Low complexity" evidence="2">
    <location>
        <begin position="118"/>
        <end position="127"/>
    </location>
</feature>
<dbReference type="UniPathway" id="UPA00113">
    <property type="reaction ID" value="UER00529"/>
</dbReference>
<comment type="caution">
    <text evidence="4">The sequence shown here is derived from an EMBL/GenBank/DDBJ whole genome shotgun (WGS) entry which is preliminary data.</text>
</comment>
<comment type="similarity">
    <text evidence="1">Belongs to the acetyltransferase family. GNA1 subfamily.</text>
</comment>
<dbReference type="SUPFAM" id="SSF55729">
    <property type="entry name" value="Acyl-CoA N-acyltransferases (Nat)"/>
    <property type="match status" value="1"/>
</dbReference>
<evidence type="ECO:0000259" key="3">
    <source>
        <dbReference type="PROSITE" id="PS51186"/>
    </source>
</evidence>
<sequence>MATPTSLPDAPPVPHLDTEQLQSAYGKEILGHREPVTALAEPPRYQKAAAHQFLQTPPTISISKTRSESNMHRGFSFRRANSNAGPKAVTEKPLPVMPGHSRNHSIQSAASWQQNGALLPGPSSGGLQRSMSKRQKFVRAITNPDKIFDRDPASPPPESRFNPNPNSKLARTFFGNGRVDFGSGAPVAPPTPPTPSIPLPDLEEPLFNSDWISEKVEADLPSGYTLRPMCRGDYGRGYMDVLRVVGRTGWVGEDVWEERCEWLRTMSSTYFILVVVNPEDRIVASGTLMMERKFVHNLGTVGHVEDIAVARDQKGKKMGLRVLEALVHVAQTAGCYKTMVNCAEANEAFHAQCGFVREGSQMMLHHSSRKPAQEHWV</sequence>
<protein>
    <recommendedName>
        <fullName evidence="1">Glucosamine 6-phosphate N-acetyltransferase</fullName>
        <ecNumber evidence="1">2.3.1.4</ecNumber>
    </recommendedName>
</protein>
<keyword evidence="1" id="KW-0012">Acyltransferase</keyword>
<dbReference type="GO" id="GO:0004343">
    <property type="term" value="F:glucosamine 6-phosphate N-acetyltransferase activity"/>
    <property type="evidence" value="ECO:0007669"/>
    <property type="project" value="UniProtKB-UniRule"/>
</dbReference>
<feature type="compositionally biased region" description="Polar residues" evidence="2">
    <location>
        <begin position="104"/>
        <end position="116"/>
    </location>
</feature>
<dbReference type="PROSITE" id="PS51186">
    <property type="entry name" value="GNAT"/>
    <property type="match status" value="1"/>
</dbReference>
<dbReference type="InterPro" id="IPR039143">
    <property type="entry name" value="GNPNAT1-like"/>
</dbReference>
<dbReference type="GO" id="GO:0006048">
    <property type="term" value="P:UDP-N-acetylglucosamine biosynthetic process"/>
    <property type="evidence" value="ECO:0007669"/>
    <property type="project" value="UniProtKB-UniRule"/>
</dbReference>